<evidence type="ECO:0000256" key="3">
    <source>
        <dbReference type="ARBA" id="ARBA00022448"/>
    </source>
</evidence>
<feature type="transmembrane region" description="Helical" evidence="8">
    <location>
        <begin position="335"/>
        <end position="352"/>
    </location>
</feature>
<dbReference type="PANTHER" id="PTHR42718:SF9">
    <property type="entry name" value="MAJOR FACILITATOR SUPERFAMILY MULTIDRUG TRANSPORTER MFSC"/>
    <property type="match status" value="1"/>
</dbReference>
<reference evidence="10 11" key="1">
    <citation type="submission" date="2023-07" db="EMBL/GenBank/DDBJ databases">
        <title>Sorghum-associated microbial communities from plants grown in Nebraska, USA.</title>
        <authorList>
            <person name="Schachtman D."/>
        </authorList>
    </citation>
    <scope>NUCLEOTIDE SEQUENCE [LARGE SCALE GENOMIC DNA]</scope>
    <source>
        <strain evidence="10 11">BE143</strain>
    </source>
</reference>
<feature type="transmembrane region" description="Helical" evidence="8">
    <location>
        <begin position="55"/>
        <end position="76"/>
    </location>
</feature>
<accession>A0ABU1Q9Q7</accession>
<evidence type="ECO:0000259" key="9">
    <source>
        <dbReference type="PROSITE" id="PS50850"/>
    </source>
</evidence>
<evidence type="ECO:0000256" key="8">
    <source>
        <dbReference type="SAM" id="Phobius"/>
    </source>
</evidence>
<gene>
    <name evidence="10" type="ORF">J2W98_000608</name>
</gene>
<evidence type="ECO:0000256" key="4">
    <source>
        <dbReference type="ARBA" id="ARBA00022475"/>
    </source>
</evidence>
<dbReference type="EMBL" id="JAVDUG010000001">
    <property type="protein sequence ID" value="MDR6776361.1"/>
    <property type="molecule type" value="Genomic_DNA"/>
</dbReference>
<feature type="transmembrane region" description="Helical" evidence="8">
    <location>
        <begin position="171"/>
        <end position="191"/>
    </location>
</feature>
<feature type="transmembrane region" description="Helical" evidence="8">
    <location>
        <begin position="402"/>
        <end position="420"/>
    </location>
</feature>
<dbReference type="PANTHER" id="PTHR42718">
    <property type="entry name" value="MAJOR FACILITATOR SUPERFAMILY MULTIDRUG TRANSPORTER MFSC"/>
    <property type="match status" value="1"/>
</dbReference>
<dbReference type="Gene3D" id="1.20.1250.20">
    <property type="entry name" value="MFS general substrate transporter like domains"/>
    <property type="match status" value="1"/>
</dbReference>
<feature type="transmembrane region" description="Helical" evidence="8">
    <location>
        <begin position="270"/>
        <end position="295"/>
    </location>
</feature>
<keyword evidence="7 8" id="KW-0472">Membrane</keyword>
<dbReference type="CDD" id="cd17503">
    <property type="entry name" value="MFS_LmrB_MDR_like"/>
    <property type="match status" value="1"/>
</dbReference>
<feature type="transmembrane region" description="Helical" evidence="8">
    <location>
        <begin position="83"/>
        <end position="106"/>
    </location>
</feature>
<dbReference type="SUPFAM" id="SSF103473">
    <property type="entry name" value="MFS general substrate transporter"/>
    <property type="match status" value="1"/>
</dbReference>
<organism evidence="10 11">
    <name type="scientific">Paenibacillus peoriae</name>
    <dbReference type="NCBI Taxonomy" id="59893"/>
    <lineage>
        <taxon>Bacteria</taxon>
        <taxon>Bacillati</taxon>
        <taxon>Bacillota</taxon>
        <taxon>Bacilli</taxon>
        <taxon>Bacillales</taxon>
        <taxon>Paenibacillaceae</taxon>
        <taxon>Paenibacillus</taxon>
    </lineage>
</organism>
<dbReference type="Pfam" id="PF07690">
    <property type="entry name" value="MFS_1"/>
    <property type="match status" value="1"/>
</dbReference>
<dbReference type="InterPro" id="IPR020846">
    <property type="entry name" value="MFS_dom"/>
</dbReference>
<sequence>MSSPQMTLPGNVRRAPIVAALLIGAIVAILNQTLISVALPKMMSDLNIDANIAQWLSTGFMLVNGVLIPVTAFLIARFSTRKLFISAMTIFSIGTLLCAVAPSFSILLIGRLIQAAGAGIMMPLMMVVILNIYPIERRGRAMGTLGIAMGFAPAIGPTLSGYIVQHYDWRVLFWIILPISVISIVIGFIFLKNVTEQSKPKLDIPGIILSTLGFGGILYGFSDAGTSGWGSIPVLSTLIVGTIALILFIVRQLKADEPMLEFRIFKYDVYSLTTIINVIVTMALYAGMILLPIYLQNIRGFTPLQSGMLMLPGAILMGLMSPVTGAIFDRIGARWLSVIGLLIMAITTWEFTRLTETTTYMTLLINYTVRMFGMSLLMMPIQTAGLNQLPQRLNAHGTAMSNTLRMISGSIGTAILVTVMSTQSSNRLTSIVTSEGLTVTDKAGMLAAGNQATIYGINSAFIIATVLSVAALILAFFIKNTNAQNAHPRQQLVNSKKGQSVASSS</sequence>
<feature type="transmembrane region" description="Helical" evidence="8">
    <location>
        <begin position="228"/>
        <end position="250"/>
    </location>
</feature>
<evidence type="ECO:0000256" key="6">
    <source>
        <dbReference type="ARBA" id="ARBA00022989"/>
    </source>
</evidence>
<feature type="transmembrane region" description="Helical" evidence="8">
    <location>
        <begin position="203"/>
        <end position="222"/>
    </location>
</feature>
<evidence type="ECO:0000256" key="7">
    <source>
        <dbReference type="ARBA" id="ARBA00023136"/>
    </source>
</evidence>
<feature type="transmembrane region" description="Helical" evidence="8">
    <location>
        <begin position="112"/>
        <end position="133"/>
    </location>
</feature>
<feature type="transmembrane region" description="Helical" evidence="8">
    <location>
        <begin position="307"/>
        <end position="328"/>
    </location>
</feature>
<dbReference type="InterPro" id="IPR011701">
    <property type="entry name" value="MFS"/>
</dbReference>
<keyword evidence="5 8" id="KW-0812">Transmembrane</keyword>
<evidence type="ECO:0000313" key="10">
    <source>
        <dbReference type="EMBL" id="MDR6776361.1"/>
    </source>
</evidence>
<dbReference type="Proteomes" id="UP001266807">
    <property type="component" value="Unassembled WGS sequence"/>
</dbReference>
<name>A0ABU1Q9Q7_9BACL</name>
<keyword evidence="3" id="KW-0813">Transport</keyword>
<dbReference type="NCBIfam" id="TIGR00711">
    <property type="entry name" value="efflux_EmrB"/>
    <property type="match status" value="1"/>
</dbReference>
<keyword evidence="4" id="KW-1003">Cell membrane</keyword>
<keyword evidence="6 8" id="KW-1133">Transmembrane helix</keyword>
<evidence type="ECO:0000256" key="2">
    <source>
        <dbReference type="ARBA" id="ARBA00008537"/>
    </source>
</evidence>
<evidence type="ECO:0000256" key="5">
    <source>
        <dbReference type="ARBA" id="ARBA00022692"/>
    </source>
</evidence>
<comment type="caution">
    <text evidence="10">The sequence shown here is derived from an EMBL/GenBank/DDBJ whole genome shotgun (WGS) entry which is preliminary data.</text>
</comment>
<dbReference type="PROSITE" id="PS50850">
    <property type="entry name" value="MFS"/>
    <property type="match status" value="1"/>
</dbReference>
<keyword evidence="11" id="KW-1185">Reference proteome</keyword>
<feature type="transmembrane region" description="Helical" evidence="8">
    <location>
        <begin position="12"/>
        <end position="35"/>
    </location>
</feature>
<feature type="transmembrane region" description="Helical" evidence="8">
    <location>
        <begin position="364"/>
        <end position="381"/>
    </location>
</feature>
<protein>
    <submittedName>
        <fullName evidence="10">EmrB/QacA subfamily drug resistance transporter</fullName>
    </submittedName>
</protein>
<dbReference type="Gene3D" id="1.20.1720.10">
    <property type="entry name" value="Multidrug resistance protein D"/>
    <property type="match status" value="1"/>
</dbReference>
<feature type="transmembrane region" description="Helical" evidence="8">
    <location>
        <begin position="145"/>
        <end position="165"/>
    </location>
</feature>
<dbReference type="InterPro" id="IPR004638">
    <property type="entry name" value="EmrB-like"/>
</dbReference>
<comment type="similarity">
    <text evidence="2">Belongs to the major facilitator superfamily. EmrB family.</text>
</comment>
<evidence type="ECO:0000256" key="1">
    <source>
        <dbReference type="ARBA" id="ARBA00004651"/>
    </source>
</evidence>
<proteinExistence type="inferred from homology"/>
<dbReference type="PRINTS" id="PR01036">
    <property type="entry name" value="TCRTETB"/>
</dbReference>
<evidence type="ECO:0000313" key="11">
    <source>
        <dbReference type="Proteomes" id="UP001266807"/>
    </source>
</evidence>
<feature type="transmembrane region" description="Helical" evidence="8">
    <location>
        <begin position="454"/>
        <end position="478"/>
    </location>
</feature>
<feature type="domain" description="Major facilitator superfamily (MFS) profile" evidence="9">
    <location>
        <begin position="17"/>
        <end position="483"/>
    </location>
</feature>
<dbReference type="InterPro" id="IPR036259">
    <property type="entry name" value="MFS_trans_sf"/>
</dbReference>
<comment type="subcellular location">
    <subcellularLocation>
        <location evidence="1">Cell membrane</location>
        <topology evidence="1">Multi-pass membrane protein</topology>
    </subcellularLocation>
</comment>